<dbReference type="PANTHER" id="PTHR45947:SF3">
    <property type="entry name" value="SULFOQUINOVOSYL TRANSFERASE SQD2"/>
    <property type="match status" value="1"/>
</dbReference>
<proteinExistence type="predicted"/>
<evidence type="ECO:0000259" key="1">
    <source>
        <dbReference type="Pfam" id="PF00534"/>
    </source>
</evidence>
<name>A0A2A7U4H1_EDWTA</name>
<dbReference type="PANTHER" id="PTHR45947">
    <property type="entry name" value="SULFOQUINOVOSYL TRANSFERASE SQD2"/>
    <property type="match status" value="1"/>
</dbReference>
<dbReference type="InterPro" id="IPR050194">
    <property type="entry name" value="Glycosyltransferase_grp1"/>
</dbReference>
<comment type="caution">
    <text evidence="2">The sequence shown here is derived from an EMBL/GenBank/DDBJ whole genome shotgun (WGS) entry which is preliminary data.</text>
</comment>
<gene>
    <name evidence="2" type="ORF">CRM76_15315</name>
</gene>
<protein>
    <recommendedName>
        <fullName evidence="1">Glycosyl transferase family 1 domain-containing protein</fullName>
    </recommendedName>
</protein>
<dbReference type="InterPro" id="IPR001296">
    <property type="entry name" value="Glyco_trans_1"/>
</dbReference>
<accession>A0A2A7U4H1</accession>
<feature type="domain" description="Glycosyl transferase family 1" evidence="1">
    <location>
        <begin position="234"/>
        <end position="396"/>
    </location>
</feature>
<evidence type="ECO:0000313" key="3">
    <source>
        <dbReference type="Proteomes" id="UP000219788"/>
    </source>
</evidence>
<organism evidence="2 3">
    <name type="scientific">Edwardsiella tarda</name>
    <dbReference type="NCBI Taxonomy" id="636"/>
    <lineage>
        <taxon>Bacteria</taxon>
        <taxon>Pseudomonadati</taxon>
        <taxon>Pseudomonadota</taxon>
        <taxon>Gammaproteobacteria</taxon>
        <taxon>Enterobacterales</taxon>
        <taxon>Hafniaceae</taxon>
        <taxon>Edwardsiella</taxon>
    </lineage>
</organism>
<dbReference type="GO" id="GO:0016757">
    <property type="term" value="F:glycosyltransferase activity"/>
    <property type="evidence" value="ECO:0007669"/>
    <property type="project" value="InterPro"/>
</dbReference>
<evidence type="ECO:0000313" key="2">
    <source>
        <dbReference type="EMBL" id="PEH73199.1"/>
    </source>
</evidence>
<dbReference type="AlphaFoldDB" id="A0A2A7U4H1"/>
<sequence length="421" mass="47328">MGNKKILSIAFSDSRGGAAIAAKEQVAALRNIDGINISQVVVEKNLSDGDSKGPSKISYLIHFLLRILVFIILLFQRSKNSVKHSLNIFSSSFVLREIDSFKDGVIHFHWINNEVISISKIRKILMNNNLCVFTLHDEWFFCGAEHYSSLDSSRYITGYKKSNKDVSLIDLDRFAYNLKLKLKPYLNNSNVIFTAPSTYLVNKARASSLLSNATIFHVPNIIDVNLFKRRDEISKEDLNISQDSFVILFGAIGGVSYLKGGDLLFSALEKLSQYKIDKNVTLLTFGGESNKYKLFGFDVIGLGHIDDRIKLSSIYSLSDVTIVPSRLEAFGQVAAESLACETPVIAFRNTGIEDLIKHGSTGYLIESYDINSMATHIKEFIGLPLSERRIMGRSGRVHIIENYSSDVVSRRWLEIYDKVKR</sequence>
<dbReference type="EMBL" id="PDDV01000013">
    <property type="protein sequence ID" value="PEH73199.1"/>
    <property type="molecule type" value="Genomic_DNA"/>
</dbReference>
<dbReference type="Gene3D" id="3.40.50.2000">
    <property type="entry name" value="Glycogen Phosphorylase B"/>
    <property type="match status" value="2"/>
</dbReference>
<reference evidence="3" key="1">
    <citation type="submission" date="2017-09" db="EMBL/GenBank/DDBJ databases">
        <title>FDA dAtabase for Regulatory Grade micrObial Sequences (FDA-ARGOS): Supporting development and validation of Infectious Disease Dx tests.</title>
        <authorList>
            <person name="Goldberg B."/>
            <person name="Campos J."/>
            <person name="Tallon L."/>
            <person name="Sadzewicz L."/>
            <person name="Ott S."/>
            <person name="Zhao X."/>
            <person name="Nagaraj S."/>
            <person name="Vavikolanu K."/>
            <person name="Aluvathingal J."/>
            <person name="Nadendla S."/>
            <person name="Geyer C."/>
            <person name="Sichtig H."/>
        </authorList>
    </citation>
    <scope>NUCLEOTIDE SEQUENCE [LARGE SCALE GENOMIC DNA]</scope>
    <source>
        <strain evidence="3">FDAARGOS_370</strain>
    </source>
</reference>
<dbReference type="Pfam" id="PF00534">
    <property type="entry name" value="Glycos_transf_1"/>
    <property type="match status" value="1"/>
</dbReference>
<dbReference type="Proteomes" id="UP000219788">
    <property type="component" value="Unassembled WGS sequence"/>
</dbReference>
<dbReference type="SUPFAM" id="SSF53756">
    <property type="entry name" value="UDP-Glycosyltransferase/glycogen phosphorylase"/>
    <property type="match status" value="1"/>
</dbReference>
<dbReference type="RefSeq" id="WP_098143329.1">
    <property type="nucleotide sequence ID" value="NZ_PDDV01000013.1"/>
</dbReference>
<dbReference type="OrthoDB" id="9804196at2"/>